<dbReference type="CDD" id="cd00636">
    <property type="entry name" value="TroA-like"/>
    <property type="match status" value="1"/>
</dbReference>
<evidence type="ECO:0000313" key="4">
    <source>
        <dbReference type="Proteomes" id="UP000297737"/>
    </source>
</evidence>
<feature type="signal peptide" evidence="1">
    <location>
        <begin position="1"/>
        <end position="18"/>
    </location>
</feature>
<sequence length="260" mass="26957">MMRALAAALLVWSGAAAAAPTRVVSLNLCTDELVLLLAAPGQLASISFLGADSNETALAPRARGLPTNNGRLDSVVALAPDLVFTGGGSDRYARELAIRLKLHVVDVPPPQNIADIRRNIASVANALGRDAAGTALIAQFDTALGPTPAATRSALLLGGGGTTAGADGVGAQLLRHAGLMQQDVPAGQVSLEQLLAEPPQVIVQTKYRSSQASLGQSWLQHPALRSLPPTTRTITVDGRPWTCMGPLVAPEIARLRARLQ</sequence>
<dbReference type="PANTHER" id="PTHR30535:SF34">
    <property type="entry name" value="MOLYBDATE-BINDING PROTEIN MOLA"/>
    <property type="match status" value="1"/>
</dbReference>
<organism evidence="3 4">
    <name type="scientific">Glacieibacterium arshaanense</name>
    <dbReference type="NCBI Taxonomy" id="2511025"/>
    <lineage>
        <taxon>Bacteria</taxon>
        <taxon>Pseudomonadati</taxon>
        <taxon>Pseudomonadota</taxon>
        <taxon>Alphaproteobacteria</taxon>
        <taxon>Sphingomonadales</taxon>
        <taxon>Sphingosinicellaceae</taxon>
        <taxon>Glacieibacterium</taxon>
    </lineage>
</organism>
<gene>
    <name evidence="3" type="ORF">EUV02_04920</name>
</gene>
<proteinExistence type="predicted"/>
<dbReference type="EMBL" id="SIHO01000001">
    <property type="protein sequence ID" value="TFU06337.1"/>
    <property type="molecule type" value="Genomic_DNA"/>
</dbReference>
<dbReference type="RefSeq" id="WP_135245060.1">
    <property type="nucleotide sequence ID" value="NZ_SIHO01000001.1"/>
</dbReference>
<dbReference type="PANTHER" id="PTHR30535">
    <property type="entry name" value="VITAMIN B12-BINDING PROTEIN"/>
    <property type="match status" value="1"/>
</dbReference>
<feature type="chain" id="PRO_5021446206" evidence="1">
    <location>
        <begin position="19"/>
        <end position="260"/>
    </location>
</feature>
<feature type="domain" description="Fe/B12 periplasmic-binding" evidence="2">
    <location>
        <begin position="23"/>
        <end position="227"/>
    </location>
</feature>
<name>A0A4Y9ERS5_9SPHN</name>
<comment type="caution">
    <text evidence="3">The sequence shown here is derived from an EMBL/GenBank/DDBJ whole genome shotgun (WGS) entry which is preliminary data.</text>
</comment>
<evidence type="ECO:0000313" key="3">
    <source>
        <dbReference type="EMBL" id="TFU06337.1"/>
    </source>
</evidence>
<dbReference type="InterPro" id="IPR050902">
    <property type="entry name" value="ABC_Transporter_SBP"/>
</dbReference>
<protein>
    <submittedName>
        <fullName evidence="3">ABC transporter substrate-binding protein</fullName>
    </submittedName>
</protein>
<keyword evidence="4" id="KW-1185">Reference proteome</keyword>
<dbReference type="InterPro" id="IPR002491">
    <property type="entry name" value="ABC_transptr_periplasmic_BD"/>
</dbReference>
<evidence type="ECO:0000259" key="2">
    <source>
        <dbReference type="Pfam" id="PF01497"/>
    </source>
</evidence>
<reference evidence="3 4" key="1">
    <citation type="submission" date="2019-02" db="EMBL/GenBank/DDBJ databases">
        <title>Polymorphobacter sp. isolated from the lake at the Tibet of China.</title>
        <authorList>
            <person name="Li A."/>
        </authorList>
    </citation>
    <scope>NUCLEOTIDE SEQUENCE [LARGE SCALE GENOMIC DNA]</scope>
    <source>
        <strain evidence="3 4">DJ1R-1</strain>
    </source>
</reference>
<dbReference type="AlphaFoldDB" id="A0A4Y9ERS5"/>
<keyword evidence="1" id="KW-0732">Signal</keyword>
<dbReference type="Pfam" id="PF01497">
    <property type="entry name" value="Peripla_BP_2"/>
    <property type="match status" value="1"/>
</dbReference>
<accession>A0A4Y9ERS5</accession>
<dbReference type="Gene3D" id="3.40.50.1980">
    <property type="entry name" value="Nitrogenase molybdenum iron protein domain"/>
    <property type="match status" value="2"/>
</dbReference>
<dbReference type="SUPFAM" id="SSF53807">
    <property type="entry name" value="Helical backbone' metal receptor"/>
    <property type="match status" value="1"/>
</dbReference>
<dbReference type="OrthoDB" id="1632039at2"/>
<evidence type="ECO:0000256" key="1">
    <source>
        <dbReference type="SAM" id="SignalP"/>
    </source>
</evidence>
<dbReference type="Proteomes" id="UP000297737">
    <property type="component" value="Unassembled WGS sequence"/>
</dbReference>